<dbReference type="EMBL" id="CP089983">
    <property type="protein sequence ID" value="WXB07628.1"/>
    <property type="molecule type" value="Genomic_DNA"/>
</dbReference>
<feature type="compositionally biased region" description="Polar residues" evidence="1">
    <location>
        <begin position="1"/>
        <end position="20"/>
    </location>
</feature>
<keyword evidence="4" id="KW-1185">Reference proteome</keyword>
<gene>
    <name evidence="3" type="ORF">LVJ94_10335</name>
</gene>
<protein>
    <submittedName>
        <fullName evidence="3">Lysophospholipase</fullName>
    </submittedName>
</protein>
<dbReference type="RefSeq" id="WP_394837292.1">
    <property type="nucleotide sequence ID" value="NZ_CP089929.1"/>
</dbReference>
<name>A0ABZ2L9L5_9BACT</name>
<dbReference type="InterPro" id="IPR050266">
    <property type="entry name" value="AB_hydrolase_sf"/>
</dbReference>
<sequence length="300" mass="33188">MANAVLNNSTNGRINSTNGRAQRRHVPPWFRSGFRVMGAMAPAAAATFGHRLLFTPRRLRPRDEERAVLARGQRFSFDVDRERIVARAWGEGPTVLLAHGWGGHSGQMTSLVDALVAAHFRAVAIDFPGHGESEGRLSSLVHFARAMARASAIFKPFHGIVAHSLGAAAVTYAFAHGGLQTSRAVFFAPPSDFHTWWGHFRTQVGVSDAIWHKIQRKAEGWLDVPFESIQPTQLAPHMSTPLLILHDVHDREVPIEQGEDLARRWPGATLQRAEHLGHVRILHDATLIQRAVSYLTEGAM</sequence>
<dbReference type="Proteomes" id="UP001374803">
    <property type="component" value="Chromosome"/>
</dbReference>
<dbReference type="Pfam" id="PF00561">
    <property type="entry name" value="Abhydrolase_1"/>
    <property type="match status" value="1"/>
</dbReference>
<evidence type="ECO:0000313" key="4">
    <source>
        <dbReference type="Proteomes" id="UP001374803"/>
    </source>
</evidence>
<dbReference type="PANTHER" id="PTHR43798">
    <property type="entry name" value="MONOACYLGLYCEROL LIPASE"/>
    <property type="match status" value="1"/>
</dbReference>
<feature type="region of interest" description="Disordered" evidence="1">
    <location>
        <begin position="1"/>
        <end position="22"/>
    </location>
</feature>
<dbReference type="InterPro" id="IPR000073">
    <property type="entry name" value="AB_hydrolase_1"/>
</dbReference>
<dbReference type="PANTHER" id="PTHR43798:SF33">
    <property type="entry name" value="HYDROLASE, PUTATIVE (AFU_ORTHOLOGUE AFUA_2G14860)-RELATED"/>
    <property type="match status" value="1"/>
</dbReference>
<proteinExistence type="predicted"/>
<dbReference type="SUPFAM" id="SSF53474">
    <property type="entry name" value="alpha/beta-Hydrolases"/>
    <property type="match status" value="1"/>
</dbReference>
<dbReference type="Gene3D" id="3.40.50.1820">
    <property type="entry name" value="alpha/beta hydrolase"/>
    <property type="match status" value="1"/>
</dbReference>
<evidence type="ECO:0000256" key="1">
    <source>
        <dbReference type="SAM" id="MobiDB-lite"/>
    </source>
</evidence>
<feature type="domain" description="AB hydrolase-1" evidence="2">
    <location>
        <begin position="93"/>
        <end position="189"/>
    </location>
</feature>
<accession>A0ABZ2L9L5</accession>
<organism evidence="3 4">
    <name type="scientific">Pendulispora rubella</name>
    <dbReference type="NCBI Taxonomy" id="2741070"/>
    <lineage>
        <taxon>Bacteria</taxon>
        <taxon>Pseudomonadati</taxon>
        <taxon>Myxococcota</taxon>
        <taxon>Myxococcia</taxon>
        <taxon>Myxococcales</taxon>
        <taxon>Sorangiineae</taxon>
        <taxon>Pendulisporaceae</taxon>
        <taxon>Pendulispora</taxon>
    </lineage>
</organism>
<evidence type="ECO:0000313" key="3">
    <source>
        <dbReference type="EMBL" id="WXB07628.1"/>
    </source>
</evidence>
<evidence type="ECO:0000259" key="2">
    <source>
        <dbReference type="Pfam" id="PF00561"/>
    </source>
</evidence>
<dbReference type="InterPro" id="IPR029058">
    <property type="entry name" value="AB_hydrolase_fold"/>
</dbReference>
<reference evidence="3" key="1">
    <citation type="submission" date="2021-12" db="EMBL/GenBank/DDBJ databases">
        <title>Discovery of the Pendulisporaceae a myxobacterial family with distinct sporulation behavior and unique specialized metabolism.</title>
        <authorList>
            <person name="Garcia R."/>
            <person name="Popoff A."/>
            <person name="Bader C.D."/>
            <person name="Loehr J."/>
            <person name="Walesch S."/>
            <person name="Walt C."/>
            <person name="Boldt J."/>
            <person name="Bunk B."/>
            <person name="Haeckl F.J.F.P.J."/>
            <person name="Gunesch A.P."/>
            <person name="Birkelbach J."/>
            <person name="Nuebel U."/>
            <person name="Pietschmann T."/>
            <person name="Bach T."/>
            <person name="Mueller R."/>
        </authorList>
    </citation>
    <scope>NUCLEOTIDE SEQUENCE</scope>
    <source>
        <strain evidence="3">MSr11367</strain>
    </source>
</reference>